<feature type="compositionally biased region" description="Basic and acidic residues" evidence="1">
    <location>
        <begin position="506"/>
        <end position="557"/>
    </location>
</feature>
<organism evidence="2 3">
    <name type="scientific">Steccherinum ochraceum</name>
    <dbReference type="NCBI Taxonomy" id="92696"/>
    <lineage>
        <taxon>Eukaryota</taxon>
        <taxon>Fungi</taxon>
        <taxon>Dikarya</taxon>
        <taxon>Basidiomycota</taxon>
        <taxon>Agaricomycotina</taxon>
        <taxon>Agaricomycetes</taxon>
        <taxon>Polyporales</taxon>
        <taxon>Steccherinaceae</taxon>
        <taxon>Steccherinum</taxon>
    </lineage>
</organism>
<dbReference type="STRING" id="92696.A0A4R0RIM1"/>
<accession>A0A4R0RIM1</accession>
<feature type="compositionally biased region" description="Basic and acidic residues" evidence="1">
    <location>
        <begin position="974"/>
        <end position="1041"/>
    </location>
</feature>
<name>A0A4R0RIM1_9APHY</name>
<feature type="compositionally biased region" description="Basic and acidic residues" evidence="1">
    <location>
        <begin position="424"/>
        <end position="448"/>
    </location>
</feature>
<feature type="compositionally biased region" description="Pro residues" evidence="1">
    <location>
        <begin position="782"/>
        <end position="793"/>
    </location>
</feature>
<keyword evidence="3" id="KW-1185">Reference proteome</keyword>
<dbReference type="OrthoDB" id="2803395at2759"/>
<reference evidence="2 3" key="1">
    <citation type="submission" date="2018-11" db="EMBL/GenBank/DDBJ databases">
        <title>Genome assembly of Steccherinum ochraceum LE-BIN_3174, the white-rot fungus of the Steccherinaceae family (The Residual Polyporoid clade, Polyporales, Basidiomycota).</title>
        <authorList>
            <person name="Fedorova T.V."/>
            <person name="Glazunova O.A."/>
            <person name="Landesman E.O."/>
            <person name="Moiseenko K.V."/>
            <person name="Psurtseva N.V."/>
            <person name="Savinova O.S."/>
            <person name="Shakhova N.V."/>
            <person name="Tyazhelova T.V."/>
            <person name="Vasina D.V."/>
        </authorList>
    </citation>
    <scope>NUCLEOTIDE SEQUENCE [LARGE SCALE GENOMIC DNA]</scope>
    <source>
        <strain evidence="2 3">LE-BIN_3174</strain>
    </source>
</reference>
<feature type="compositionally biased region" description="Basic and acidic residues" evidence="1">
    <location>
        <begin position="346"/>
        <end position="361"/>
    </location>
</feature>
<feature type="region of interest" description="Disordered" evidence="1">
    <location>
        <begin position="1"/>
        <end position="54"/>
    </location>
</feature>
<feature type="compositionally biased region" description="Basic and acidic residues" evidence="1">
    <location>
        <begin position="889"/>
        <end position="929"/>
    </location>
</feature>
<protein>
    <submittedName>
        <fullName evidence="2">Uncharacterized protein</fullName>
    </submittedName>
</protein>
<feature type="compositionally biased region" description="Basic residues" evidence="1">
    <location>
        <begin position="1"/>
        <end position="12"/>
    </location>
</feature>
<comment type="caution">
    <text evidence="2">The sequence shown here is derived from an EMBL/GenBank/DDBJ whole genome shotgun (WGS) entry which is preliminary data.</text>
</comment>
<feature type="compositionally biased region" description="Basic and acidic residues" evidence="1">
    <location>
        <begin position="223"/>
        <end position="234"/>
    </location>
</feature>
<feature type="compositionally biased region" description="Low complexity" evidence="1">
    <location>
        <begin position="22"/>
        <end position="54"/>
    </location>
</feature>
<feature type="compositionally biased region" description="Basic and acidic residues" evidence="1">
    <location>
        <begin position="753"/>
        <end position="763"/>
    </location>
</feature>
<feature type="compositionally biased region" description="Basic and acidic residues" evidence="1">
    <location>
        <begin position="1139"/>
        <end position="1156"/>
    </location>
</feature>
<evidence type="ECO:0000256" key="1">
    <source>
        <dbReference type="SAM" id="MobiDB-lite"/>
    </source>
</evidence>
<feature type="compositionally biased region" description="Basic and acidic residues" evidence="1">
    <location>
        <begin position="376"/>
        <end position="414"/>
    </location>
</feature>
<feature type="compositionally biased region" description="Basic and acidic residues" evidence="1">
    <location>
        <begin position="480"/>
        <end position="496"/>
    </location>
</feature>
<feature type="compositionally biased region" description="Polar residues" evidence="1">
    <location>
        <begin position="241"/>
        <end position="253"/>
    </location>
</feature>
<sequence length="1494" mass="165305">MTTRQNIKRKGRGGAVVRDRTYTTLTDTDSSSSILTKSPTSFLSPSSKTTTASTDKDAAANLNANAIMSSPFSVASSAGGSPTYHPYDFANPVHLFPLFHNSPYPIPSSMQPSNGTSTSYGQQPQIPQYVPHQPQPQVKTFPGQNDLEILERLKETIKNNQHDIFKPIPQPAALASIYTGTLPASAAIPHPEQVPSLHNDYNPSSRDVASGGNNSNGVSQGRARRESDVRDSSRRPVATAANGTQGPHTTNVPLSRLLCNAGPTGSYEKAMDVDHSGPPGLGPPSLAPPQREHHQNGRSDKPEPAPGGVGTTSSSTGLSQVSKDESRPVRDRDSIFGNRYATASLEDVKPPLRNDRDRRPGSPDPRPAQDNSRGGRFYDSRDRDRDRDLRERDREGGSSTWDRDRRDDRGRPFGDRYIGGGPSRDFDRERRNDDRYSNRVNDNRRPFDNRYQGSTDNSLKRFDSKSSVNDTSAPPHRPPSRAEDRDKDIRDRERSGPVDSRPPRALTEERSYNRIDDRRPPPPSDDRRPPPQADDRRPLPPDDRAPRSLGPPDDRRGPPPPPPGDRDRSVRPDDRRPLHPRAVDDRDRRPPPLDSSPGDRQDRRPPQLARPPSPTPGSGDRQARPPPTGDDRRAPPPRATEDRWAAPARTGPISSGSSDRPPGLSPVTVPASLPPTERDRSLVPPPGTSISGNQDRVVMRLRAAPPERDRVAPPAASHPPEEKRPLEERLSRAPPQTLQERIGSRPESSTYSRPDDKPVRPVDTESAAITSSSRREALARPVAPPAVAPPPAKPEIRPSPVVADVTSTRPVDARPPGPASVPVTAHTSAELSRQASAPTTDDDRGRTVTADRQRQTTGPPPPSTNDHERANSGPSHRGNYTSSNPPPRAVDDRTFKPRDTAVSPSRRDFSRPAVYDRDRRPDNAMDVDSRYPPAPAFRRPSPPPFARDRDRNWTSAEYASRDPYVAPPPASYSREYERDRGDRGAYPDDWDRRGNWDRDRDGPPRDRDREREFDRDREPRLLERDAGPPGWETREERERRLSYGGPASVGATASVSVDPSLPPSSASTTRTFEGRPLSARLADGYPADDRERERDRDRDRVPYAREYDRRYQPPPPPMDTDAPVGGYSRVRPRSPSPIRRPDDMRPPPLKRAREDGYVGSSSGGGASGAYYSTPPPPPDVPADYSHSHLATRMRTPPPAASSGYYDSAGGYPASPRERERDMGPDDVYGYDTSYKDVAFDVIRKDGFCSHPDCGGTLLEENAKAVANAMRAFDWDPEDEDAFDLERYYESDTEPTMNPILSKLTFSDGLSNELFSMPDIYLPPHLSAAYAVYLRQPYKIESVHPRASIHRRKIENHPLVWRSMATFPFATLLSFNIDGPIHNVERSPAITVSDMVQAISSCLDKELTVSSLLMMLNGTLFAEAVPEDYMLSLHDLEKFQTLRGLAAQSRLEGLFLVTTDPDAEGIPMQLRFMPIQGPETIDDDAAEQEAVISAV</sequence>
<feature type="compositionally biased region" description="Basic and acidic residues" evidence="1">
    <location>
        <begin position="1087"/>
        <end position="1111"/>
    </location>
</feature>
<feature type="compositionally biased region" description="Basic and acidic residues" evidence="1">
    <location>
        <begin position="629"/>
        <end position="644"/>
    </location>
</feature>
<dbReference type="Proteomes" id="UP000292702">
    <property type="component" value="Unassembled WGS sequence"/>
</dbReference>
<feature type="compositionally biased region" description="Basic and acidic residues" evidence="1">
    <location>
        <begin position="719"/>
        <end position="731"/>
    </location>
</feature>
<evidence type="ECO:0000313" key="2">
    <source>
        <dbReference type="EMBL" id="TCD67316.1"/>
    </source>
</evidence>
<feature type="compositionally biased region" description="Basic and acidic residues" evidence="1">
    <location>
        <begin position="564"/>
        <end position="605"/>
    </location>
</feature>
<evidence type="ECO:0000313" key="3">
    <source>
        <dbReference type="Proteomes" id="UP000292702"/>
    </source>
</evidence>
<feature type="region of interest" description="Disordered" evidence="1">
    <location>
        <begin position="189"/>
        <end position="1223"/>
    </location>
</feature>
<feature type="compositionally biased region" description="Pro residues" evidence="1">
    <location>
        <begin position="932"/>
        <end position="945"/>
    </location>
</feature>
<feature type="compositionally biased region" description="Basic and acidic residues" evidence="1">
    <location>
        <begin position="322"/>
        <end position="334"/>
    </location>
</feature>
<dbReference type="EMBL" id="RWJN01000102">
    <property type="protein sequence ID" value="TCD67316.1"/>
    <property type="molecule type" value="Genomic_DNA"/>
</dbReference>
<feature type="compositionally biased region" description="Basic and acidic residues" evidence="1">
    <location>
        <begin position="841"/>
        <end position="854"/>
    </location>
</feature>
<feature type="compositionally biased region" description="Low complexity" evidence="1">
    <location>
        <begin position="1053"/>
        <end position="1067"/>
    </location>
</feature>
<feature type="compositionally biased region" description="Low complexity" evidence="1">
    <location>
        <begin position="210"/>
        <end position="219"/>
    </location>
</feature>
<feature type="compositionally biased region" description="Polar residues" evidence="1">
    <location>
        <begin position="825"/>
        <end position="839"/>
    </location>
</feature>
<feature type="compositionally biased region" description="Polar residues" evidence="1">
    <location>
        <begin position="872"/>
        <end position="883"/>
    </location>
</feature>
<proteinExistence type="predicted"/>
<feature type="compositionally biased region" description="Basic and acidic residues" evidence="1">
    <location>
        <begin position="290"/>
        <end position="303"/>
    </location>
</feature>
<gene>
    <name evidence="2" type="ORF">EIP91_000286</name>
</gene>